<dbReference type="PROSITE" id="PS50294">
    <property type="entry name" value="WD_REPEATS_REGION"/>
    <property type="match status" value="1"/>
</dbReference>
<dbReference type="GO" id="GO:0098703">
    <property type="term" value="P:calcium ion import across plasma membrane"/>
    <property type="evidence" value="ECO:0007669"/>
    <property type="project" value="TreeGrafter"/>
</dbReference>
<evidence type="ECO:0000256" key="3">
    <source>
        <dbReference type="ARBA" id="ARBA00022692"/>
    </source>
</evidence>
<keyword evidence="6 9" id="KW-0472">Membrane</keyword>
<keyword evidence="5 9" id="KW-1133">Transmembrane helix</keyword>
<dbReference type="OrthoDB" id="529263at2759"/>
<dbReference type="InterPro" id="IPR015943">
    <property type="entry name" value="WD40/YVTN_repeat-like_dom_sf"/>
</dbReference>
<dbReference type="GO" id="GO:0005886">
    <property type="term" value="C:plasma membrane"/>
    <property type="evidence" value="ECO:0007669"/>
    <property type="project" value="TreeGrafter"/>
</dbReference>
<keyword evidence="12" id="KW-1185">Reference proteome</keyword>
<dbReference type="PROSITE" id="PS00678">
    <property type="entry name" value="WD_REPEATS_1"/>
    <property type="match status" value="1"/>
</dbReference>
<evidence type="ECO:0000256" key="6">
    <source>
        <dbReference type="ARBA" id="ARBA00023136"/>
    </source>
</evidence>
<dbReference type="EMBL" id="LSYV01000497">
    <property type="protein sequence ID" value="KXZ41388.1"/>
    <property type="molecule type" value="Genomic_DNA"/>
</dbReference>
<evidence type="ECO:0000256" key="2">
    <source>
        <dbReference type="ARBA" id="ARBA00022574"/>
    </source>
</evidence>
<dbReference type="InterPro" id="IPR011044">
    <property type="entry name" value="Quino_amine_DH_bsu"/>
</dbReference>
<dbReference type="PROSITE" id="PS50082">
    <property type="entry name" value="WD_REPEATS_2"/>
    <property type="match status" value="4"/>
</dbReference>
<accession>A0A150FUY2</accession>
<feature type="repeat" description="WD" evidence="7">
    <location>
        <begin position="6"/>
        <end position="47"/>
    </location>
</feature>
<feature type="region of interest" description="Disordered" evidence="8">
    <location>
        <begin position="112"/>
        <end position="139"/>
    </location>
</feature>
<dbReference type="PANTHER" id="PTHR10582:SF2">
    <property type="entry name" value="INACTIVE"/>
    <property type="match status" value="1"/>
</dbReference>
<evidence type="ECO:0000256" key="1">
    <source>
        <dbReference type="ARBA" id="ARBA00004141"/>
    </source>
</evidence>
<dbReference type="CDD" id="cd00200">
    <property type="entry name" value="WD40"/>
    <property type="match status" value="1"/>
</dbReference>
<dbReference type="InterPro" id="IPR019775">
    <property type="entry name" value="WD40_repeat_CS"/>
</dbReference>
<dbReference type="Gene3D" id="1.10.287.70">
    <property type="match status" value="1"/>
</dbReference>
<keyword evidence="2 7" id="KW-0853">WD repeat</keyword>
<sequence>MVHELKGQHKHWITGVDVSSSHDRVVSAGLDSLVCLWSLASGACLLTLTTHEDGAFACALSSCGRLLMTGGTAASKVYETEYGGELLSLRGHVDRVNVVSFLELPGEDTLQGKLPGTKASDVQSTTPVGGSEKGPSGAVPRLPHRYLTFCVDGSFRLWNATARPVQRAIPHPAGVNAVRLSADARLVATVTSQEGGLRVFELASGQLLLHIKAHDKSANEVLLLPDVTLSPPDSKLGVRRLSGTAVTASNDATVRVWDLSGGGSMLRCLPLHGDWVNALAVGSDGRTLLSASSDRTLKLSDLTTGEVERTLNGHTGGVFGCRFSRDERRVLSLSFDKTMGLWDAASGKELACLRGHTKPVLTAAYTSETTAVSAVHRRTAVAVAAAAAGGDSGGGGGVTALYDMPVDAWRLVLELGIVIMNVWYLYGEVTQIALLGPRIYLGLAGAVWNWIDIATCALILAAVVLRLVASEAERVVLGLAAIALGLKTLKAARGLERTGPLVRMLLRVLLDIRFFLVILGIILGSFCHALFLLFYGTAMLPLPPPDGASDLATAAYGDALSQCVTYGDDYGNYVRAMMTAYRMLLGDYDFAALSSSRFYGVGWVLFVAFTFLVTIIGLNLLIAVMSDSYAVVKEHARAGWLLERARIIVEVEQSVPRSWLERPPYKVRWLHVLTHTEDMDGEHELLAAVTKVIARQALNTDIIKARSEISEQVAALEAAATRQSGVLDKLAADVASLRSELRLVRRELGDEVALGGWVKAGGGGAADGGARTAARLQ</sequence>
<dbReference type="InterPro" id="IPR005821">
    <property type="entry name" value="Ion_trans_dom"/>
</dbReference>
<dbReference type="Proteomes" id="UP000075714">
    <property type="component" value="Unassembled WGS sequence"/>
</dbReference>
<dbReference type="STRING" id="33097.A0A150FUY2"/>
<dbReference type="AlphaFoldDB" id="A0A150FUY2"/>
<feature type="transmembrane region" description="Helical" evidence="9">
    <location>
        <begin position="439"/>
        <end position="469"/>
    </location>
</feature>
<keyword evidence="3 9" id="KW-0812">Transmembrane</keyword>
<keyword evidence="4" id="KW-0677">Repeat</keyword>
<proteinExistence type="predicted"/>
<dbReference type="SUPFAM" id="SSF50969">
    <property type="entry name" value="YVTN repeat-like/Quinoprotein amine dehydrogenase"/>
    <property type="match status" value="1"/>
</dbReference>
<dbReference type="PANTHER" id="PTHR10582">
    <property type="entry name" value="TRANSIENT RECEPTOR POTENTIAL ION CHANNEL PROTEIN"/>
    <property type="match status" value="1"/>
</dbReference>
<organism evidence="11 12">
    <name type="scientific">Gonium pectorale</name>
    <name type="common">Green alga</name>
    <dbReference type="NCBI Taxonomy" id="33097"/>
    <lineage>
        <taxon>Eukaryota</taxon>
        <taxon>Viridiplantae</taxon>
        <taxon>Chlorophyta</taxon>
        <taxon>core chlorophytes</taxon>
        <taxon>Chlorophyceae</taxon>
        <taxon>CS clade</taxon>
        <taxon>Chlamydomonadales</taxon>
        <taxon>Volvocaceae</taxon>
        <taxon>Gonium</taxon>
    </lineage>
</organism>
<evidence type="ECO:0000313" key="12">
    <source>
        <dbReference type="Proteomes" id="UP000075714"/>
    </source>
</evidence>
<dbReference type="Gene3D" id="2.130.10.10">
    <property type="entry name" value="YVTN repeat-like/Quinoprotein amine dehydrogenase"/>
    <property type="match status" value="3"/>
</dbReference>
<dbReference type="Pfam" id="PF00520">
    <property type="entry name" value="Ion_trans"/>
    <property type="match status" value="1"/>
</dbReference>
<protein>
    <recommendedName>
        <fullName evidence="10">Ion transport domain-containing protein</fullName>
    </recommendedName>
</protein>
<feature type="repeat" description="WD" evidence="7">
    <location>
        <begin position="311"/>
        <end position="352"/>
    </location>
</feature>
<dbReference type="SMART" id="SM00320">
    <property type="entry name" value="WD40"/>
    <property type="match status" value="8"/>
</dbReference>
<name>A0A150FUY2_GONPE</name>
<evidence type="ECO:0000256" key="9">
    <source>
        <dbReference type="SAM" id="Phobius"/>
    </source>
</evidence>
<feature type="repeat" description="WD" evidence="7">
    <location>
        <begin position="246"/>
        <end position="267"/>
    </location>
</feature>
<evidence type="ECO:0000256" key="8">
    <source>
        <dbReference type="SAM" id="MobiDB-lite"/>
    </source>
</evidence>
<dbReference type="InterPro" id="IPR024862">
    <property type="entry name" value="TRPV"/>
</dbReference>
<feature type="transmembrane region" description="Helical" evidence="9">
    <location>
        <begin position="514"/>
        <end position="535"/>
    </location>
</feature>
<evidence type="ECO:0000256" key="7">
    <source>
        <dbReference type="PROSITE-ProRule" id="PRU00221"/>
    </source>
</evidence>
<evidence type="ECO:0000313" key="11">
    <source>
        <dbReference type="EMBL" id="KXZ41388.1"/>
    </source>
</evidence>
<evidence type="ECO:0000259" key="10">
    <source>
        <dbReference type="Pfam" id="PF00520"/>
    </source>
</evidence>
<feature type="domain" description="Ion transport" evidence="10">
    <location>
        <begin position="411"/>
        <end position="636"/>
    </location>
</feature>
<feature type="transmembrane region" description="Helical" evidence="9">
    <location>
        <begin position="603"/>
        <end position="624"/>
    </location>
</feature>
<feature type="repeat" description="WD" evidence="7">
    <location>
        <begin position="269"/>
        <end position="310"/>
    </location>
</feature>
<dbReference type="GO" id="GO:0005216">
    <property type="term" value="F:monoatomic ion channel activity"/>
    <property type="evidence" value="ECO:0007669"/>
    <property type="project" value="InterPro"/>
</dbReference>
<comment type="subcellular location">
    <subcellularLocation>
        <location evidence="1">Membrane</location>
        <topology evidence="1">Multi-pass membrane protein</topology>
    </subcellularLocation>
</comment>
<gene>
    <name evidence="11" type="ORF">GPECTOR_500g462</name>
</gene>
<comment type="caution">
    <text evidence="11">The sequence shown here is derived from an EMBL/GenBank/DDBJ whole genome shotgun (WGS) entry which is preliminary data.</text>
</comment>
<evidence type="ECO:0000256" key="5">
    <source>
        <dbReference type="ARBA" id="ARBA00022989"/>
    </source>
</evidence>
<dbReference type="InterPro" id="IPR001680">
    <property type="entry name" value="WD40_rpt"/>
</dbReference>
<dbReference type="Pfam" id="PF00400">
    <property type="entry name" value="WD40"/>
    <property type="match status" value="3"/>
</dbReference>
<evidence type="ECO:0000256" key="4">
    <source>
        <dbReference type="ARBA" id="ARBA00022737"/>
    </source>
</evidence>
<reference evidence="12" key="1">
    <citation type="journal article" date="2016" name="Nat. Commun.">
        <title>The Gonium pectorale genome demonstrates co-option of cell cycle regulation during the evolution of multicellularity.</title>
        <authorList>
            <person name="Hanschen E.R."/>
            <person name="Marriage T.N."/>
            <person name="Ferris P.J."/>
            <person name="Hamaji T."/>
            <person name="Toyoda A."/>
            <person name="Fujiyama A."/>
            <person name="Neme R."/>
            <person name="Noguchi H."/>
            <person name="Minakuchi Y."/>
            <person name="Suzuki M."/>
            <person name="Kawai-Toyooka H."/>
            <person name="Smith D.R."/>
            <person name="Sparks H."/>
            <person name="Anderson J."/>
            <person name="Bakaric R."/>
            <person name="Luria V."/>
            <person name="Karger A."/>
            <person name="Kirschner M.W."/>
            <person name="Durand P.M."/>
            <person name="Michod R.E."/>
            <person name="Nozaki H."/>
            <person name="Olson B.J."/>
        </authorList>
    </citation>
    <scope>NUCLEOTIDE SEQUENCE [LARGE SCALE GENOMIC DNA]</scope>
    <source>
        <strain evidence="12">NIES-2863</strain>
    </source>
</reference>